<dbReference type="GO" id="GO:0016491">
    <property type="term" value="F:oxidoreductase activity"/>
    <property type="evidence" value="ECO:0007669"/>
    <property type="project" value="UniProtKB-KW"/>
</dbReference>
<dbReference type="FunCoup" id="S8E8P0">
    <property type="interactions" value="327"/>
</dbReference>
<dbReference type="OrthoDB" id="202470at2759"/>
<evidence type="ECO:0000259" key="4">
    <source>
        <dbReference type="Pfam" id="PF01370"/>
    </source>
</evidence>
<accession>S8E8P0</accession>
<evidence type="ECO:0000256" key="1">
    <source>
        <dbReference type="ARBA" id="ARBA00007637"/>
    </source>
</evidence>
<dbReference type="EMBL" id="KE504142">
    <property type="protein sequence ID" value="EPT01367.1"/>
    <property type="molecule type" value="Genomic_DNA"/>
</dbReference>
<keyword evidence="6" id="KW-1185">Reference proteome</keyword>
<protein>
    <submittedName>
        <fullName evidence="5">NAD-binding protein</fullName>
    </submittedName>
</protein>
<reference evidence="5 6" key="1">
    <citation type="journal article" date="2012" name="Science">
        <title>The Paleozoic origin of enzymatic lignin decomposition reconstructed from 31 fungal genomes.</title>
        <authorList>
            <person name="Floudas D."/>
            <person name="Binder M."/>
            <person name="Riley R."/>
            <person name="Barry K."/>
            <person name="Blanchette R.A."/>
            <person name="Henrissat B."/>
            <person name="Martinez A.T."/>
            <person name="Otillar R."/>
            <person name="Spatafora J.W."/>
            <person name="Yadav J.S."/>
            <person name="Aerts A."/>
            <person name="Benoit I."/>
            <person name="Boyd A."/>
            <person name="Carlson A."/>
            <person name="Copeland A."/>
            <person name="Coutinho P.M."/>
            <person name="de Vries R.P."/>
            <person name="Ferreira P."/>
            <person name="Findley K."/>
            <person name="Foster B."/>
            <person name="Gaskell J."/>
            <person name="Glotzer D."/>
            <person name="Gorecki P."/>
            <person name="Heitman J."/>
            <person name="Hesse C."/>
            <person name="Hori C."/>
            <person name="Igarashi K."/>
            <person name="Jurgens J.A."/>
            <person name="Kallen N."/>
            <person name="Kersten P."/>
            <person name="Kohler A."/>
            <person name="Kuees U."/>
            <person name="Kumar T.K.A."/>
            <person name="Kuo A."/>
            <person name="LaButti K."/>
            <person name="Larrondo L.F."/>
            <person name="Lindquist E."/>
            <person name="Ling A."/>
            <person name="Lombard V."/>
            <person name="Lucas S."/>
            <person name="Lundell T."/>
            <person name="Martin R."/>
            <person name="McLaughlin D.J."/>
            <person name="Morgenstern I."/>
            <person name="Morin E."/>
            <person name="Murat C."/>
            <person name="Nagy L.G."/>
            <person name="Nolan M."/>
            <person name="Ohm R.A."/>
            <person name="Patyshakuliyeva A."/>
            <person name="Rokas A."/>
            <person name="Ruiz-Duenas F.J."/>
            <person name="Sabat G."/>
            <person name="Salamov A."/>
            <person name="Samejima M."/>
            <person name="Schmutz J."/>
            <person name="Slot J.C."/>
            <person name="St John F."/>
            <person name="Stenlid J."/>
            <person name="Sun H."/>
            <person name="Sun S."/>
            <person name="Syed K."/>
            <person name="Tsang A."/>
            <person name="Wiebenga A."/>
            <person name="Young D."/>
            <person name="Pisabarro A."/>
            <person name="Eastwood D.C."/>
            <person name="Martin F."/>
            <person name="Cullen D."/>
            <person name="Grigoriev I.V."/>
            <person name="Hibbett D.S."/>
        </authorList>
    </citation>
    <scope>NUCLEOTIDE SEQUENCE</scope>
    <source>
        <strain evidence="6">FP-58527</strain>
    </source>
</reference>
<dbReference type="PANTHER" id="PTHR43103">
    <property type="entry name" value="NUCLEOSIDE-DIPHOSPHATE-SUGAR EPIMERASE"/>
    <property type="match status" value="1"/>
</dbReference>
<dbReference type="AlphaFoldDB" id="S8E8P0"/>
<name>S8E8P0_FOMSC</name>
<gene>
    <name evidence="5" type="ORF">FOMPIDRAFT_124622</name>
</gene>
<keyword evidence="3" id="KW-0520">NAD</keyword>
<evidence type="ECO:0000313" key="6">
    <source>
        <dbReference type="Proteomes" id="UP000015241"/>
    </source>
</evidence>
<dbReference type="Gene3D" id="3.40.50.720">
    <property type="entry name" value="NAD(P)-binding Rossmann-like Domain"/>
    <property type="match status" value="1"/>
</dbReference>
<proteinExistence type="inferred from homology"/>
<organism evidence="5 6">
    <name type="scientific">Fomitopsis schrenkii</name>
    <name type="common">Brown rot fungus</name>
    <dbReference type="NCBI Taxonomy" id="2126942"/>
    <lineage>
        <taxon>Eukaryota</taxon>
        <taxon>Fungi</taxon>
        <taxon>Dikarya</taxon>
        <taxon>Basidiomycota</taxon>
        <taxon>Agaricomycotina</taxon>
        <taxon>Agaricomycetes</taxon>
        <taxon>Polyporales</taxon>
        <taxon>Fomitopsis</taxon>
    </lineage>
</organism>
<evidence type="ECO:0000313" key="5">
    <source>
        <dbReference type="EMBL" id="EPT01367.1"/>
    </source>
</evidence>
<keyword evidence="2" id="KW-0560">Oxidoreductase</keyword>
<dbReference type="PANTHER" id="PTHR43103:SF5">
    <property type="entry name" value="4-EPIMERASE, PUTATIVE (AFU_ORTHOLOGUE AFUA_7G00360)-RELATED"/>
    <property type="match status" value="1"/>
</dbReference>
<evidence type="ECO:0000256" key="2">
    <source>
        <dbReference type="ARBA" id="ARBA00023002"/>
    </source>
</evidence>
<feature type="domain" description="NAD-dependent epimerase/dehydratase" evidence="4">
    <location>
        <begin position="4"/>
        <end position="172"/>
    </location>
</feature>
<dbReference type="InterPro" id="IPR036291">
    <property type="entry name" value="NAD(P)-bd_dom_sf"/>
</dbReference>
<comment type="similarity">
    <text evidence="1">Belongs to the NAD(P)-dependent epimerase/dehydratase family.</text>
</comment>
<dbReference type="HOGENOM" id="CLU_053163_1_0_1"/>
<sequence>MTKVAVTGCTGEVGRRVVIVALKQGYLVTGIDLTPKDMEFDADPNFTFLQADLRDYDQTLVAIRGCDGIVQLAGVRWPADYVATTHNTNVTITWNILRAAAELGINRVAQASSVNVITMVFSVQPDFKYFPIDEDHPTEPDEPYGLSKLICEMQADAIVRRYPSMRIASIRLHWSVPTREAATRDDPARRAKDLWGWVQEDSGAEAFLLAVFGENGKWSGHERFFVTAPEIATNEDTMELKQQFWPDVPIKPGFDLEGRKGFFDCSKAERLLDWVHRVP</sequence>
<dbReference type="InterPro" id="IPR001509">
    <property type="entry name" value="Epimerase_deHydtase"/>
</dbReference>
<dbReference type="Proteomes" id="UP000015241">
    <property type="component" value="Unassembled WGS sequence"/>
</dbReference>
<dbReference type="SUPFAM" id="SSF51735">
    <property type="entry name" value="NAD(P)-binding Rossmann-fold domains"/>
    <property type="match status" value="1"/>
</dbReference>
<dbReference type="InParanoid" id="S8E8P0"/>
<dbReference type="eggNOG" id="ENOG502S4NR">
    <property type="taxonomic scope" value="Eukaryota"/>
</dbReference>
<dbReference type="Pfam" id="PF01370">
    <property type="entry name" value="Epimerase"/>
    <property type="match status" value="1"/>
</dbReference>
<dbReference type="STRING" id="743788.S8E8P0"/>
<evidence type="ECO:0000256" key="3">
    <source>
        <dbReference type="ARBA" id="ARBA00023027"/>
    </source>
</evidence>